<dbReference type="EMBL" id="CAJJDM010000025">
    <property type="protein sequence ID" value="CAD8057616.1"/>
    <property type="molecule type" value="Genomic_DNA"/>
</dbReference>
<dbReference type="AlphaFoldDB" id="A0A8S1KYC2"/>
<dbReference type="Proteomes" id="UP000688137">
    <property type="component" value="Unassembled WGS sequence"/>
</dbReference>
<name>A0A8S1KYC2_PARPR</name>
<accession>A0A8S1KYC2</accession>
<keyword evidence="2" id="KW-1185">Reference proteome</keyword>
<gene>
    <name evidence="1" type="ORF">PPRIM_AZ9-3.1.T0260133</name>
</gene>
<organism evidence="1 2">
    <name type="scientific">Paramecium primaurelia</name>
    <dbReference type="NCBI Taxonomy" id="5886"/>
    <lineage>
        <taxon>Eukaryota</taxon>
        <taxon>Sar</taxon>
        <taxon>Alveolata</taxon>
        <taxon>Ciliophora</taxon>
        <taxon>Intramacronucleata</taxon>
        <taxon>Oligohymenophorea</taxon>
        <taxon>Peniculida</taxon>
        <taxon>Parameciidae</taxon>
        <taxon>Paramecium</taxon>
    </lineage>
</organism>
<reference evidence="1" key="1">
    <citation type="submission" date="2021-01" db="EMBL/GenBank/DDBJ databases">
        <authorList>
            <consortium name="Genoscope - CEA"/>
            <person name="William W."/>
        </authorList>
    </citation>
    <scope>NUCLEOTIDE SEQUENCE</scope>
</reference>
<comment type="caution">
    <text evidence="1">The sequence shown here is derived from an EMBL/GenBank/DDBJ whole genome shotgun (WGS) entry which is preliminary data.</text>
</comment>
<sequence length="206" mass="24316">MKRQKKSTTTVDIYYLECLINKLIRSNTNNSFNPQCLKHHVDTQLNINKRSTLHKHNPVLIENKIQASSLYQKKSMNIHTRPFSEGQSRKFQQINMENQPILPQKSNLLRQIKNQMMFSRQQQCKQETRENRQQIEIFNPLKVSKKPIKTFSINLKSSFKQVSNTSRLNTGLNLSNQRNFSPIRTMTDRPIIDITGWQTTEDLEWV</sequence>
<evidence type="ECO:0000313" key="2">
    <source>
        <dbReference type="Proteomes" id="UP000688137"/>
    </source>
</evidence>
<evidence type="ECO:0000313" key="1">
    <source>
        <dbReference type="EMBL" id="CAD8057616.1"/>
    </source>
</evidence>
<proteinExistence type="predicted"/>
<protein>
    <submittedName>
        <fullName evidence="1">Uncharacterized protein</fullName>
    </submittedName>
</protein>